<accession>G7L0G6</accession>
<dbReference type="EMBL" id="CM001223">
    <property type="protein sequence ID" value="AES80874.1"/>
    <property type="molecule type" value="Genomic_DNA"/>
</dbReference>
<keyword evidence="4" id="KW-1185">Reference proteome</keyword>
<feature type="compositionally biased region" description="Gly residues" evidence="1">
    <location>
        <begin position="74"/>
        <end position="83"/>
    </location>
</feature>
<reference evidence="2 4" key="2">
    <citation type="journal article" date="2014" name="BMC Genomics">
        <title>An improved genome release (version Mt4.0) for the model legume Medicago truncatula.</title>
        <authorList>
            <person name="Tang H."/>
            <person name="Krishnakumar V."/>
            <person name="Bidwell S."/>
            <person name="Rosen B."/>
            <person name="Chan A."/>
            <person name="Zhou S."/>
            <person name="Gentzbittel L."/>
            <person name="Childs K.L."/>
            <person name="Yandell M."/>
            <person name="Gundlach H."/>
            <person name="Mayer K.F."/>
            <person name="Schwartz D.C."/>
            <person name="Town C.D."/>
        </authorList>
    </citation>
    <scope>GENOME REANNOTATION</scope>
    <source>
        <strain evidence="3 4">cv. Jemalong A17</strain>
    </source>
</reference>
<name>G7L0G6_MEDTR</name>
<feature type="compositionally biased region" description="Basic and acidic residues" evidence="1">
    <location>
        <begin position="38"/>
        <end position="73"/>
    </location>
</feature>
<proteinExistence type="predicted"/>
<feature type="region of interest" description="Disordered" evidence="1">
    <location>
        <begin position="1"/>
        <end position="92"/>
    </location>
</feature>
<dbReference type="EnsemblPlants" id="AES80874">
    <property type="protein sequence ID" value="AES80874"/>
    <property type="gene ID" value="MTR_7g086070"/>
</dbReference>
<gene>
    <name evidence="2" type="ordered locus">MTR_7g086070</name>
</gene>
<dbReference type="HOGENOM" id="CLU_2416681_0_0_1"/>
<dbReference type="Proteomes" id="UP000002051">
    <property type="component" value="Unassembled WGS sequence"/>
</dbReference>
<organism evidence="2 4">
    <name type="scientific">Medicago truncatula</name>
    <name type="common">Barrel medic</name>
    <name type="synonym">Medicago tribuloides</name>
    <dbReference type="NCBI Taxonomy" id="3880"/>
    <lineage>
        <taxon>Eukaryota</taxon>
        <taxon>Viridiplantae</taxon>
        <taxon>Streptophyta</taxon>
        <taxon>Embryophyta</taxon>
        <taxon>Tracheophyta</taxon>
        <taxon>Spermatophyta</taxon>
        <taxon>Magnoliopsida</taxon>
        <taxon>eudicotyledons</taxon>
        <taxon>Gunneridae</taxon>
        <taxon>Pentapetalae</taxon>
        <taxon>rosids</taxon>
        <taxon>fabids</taxon>
        <taxon>Fabales</taxon>
        <taxon>Fabaceae</taxon>
        <taxon>Papilionoideae</taxon>
        <taxon>50 kb inversion clade</taxon>
        <taxon>NPAAA clade</taxon>
        <taxon>Hologalegina</taxon>
        <taxon>IRL clade</taxon>
        <taxon>Trifolieae</taxon>
        <taxon>Medicago</taxon>
    </lineage>
</organism>
<evidence type="ECO:0000313" key="2">
    <source>
        <dbReference type="EMBL" id="AES80874.1"/>
    </source>
</evidence>
<dbReference type="PaxDb" id="3880-AES80874"/>
<reference evidence="3" key="3">
    <citation type="submission" date="2015-04" db="UniProtKB">
        <authorList>
            <consortium name="EnsemblPlants"/>
        </authorList>
    </citation>
    <scope>IDENTIFICATION</scope>
    <source>
        <strain evidence="3">cv. Jemalong A17</strain>
    </source>
</reference>
<evidence type="ECO:0000313" key="3">
    <source>
        <dbReference type="EnsemblPlants" id="AES80874"/>
    </source>
</evidence>
<evidence type="ECO:0000256" key="1">
    <source>
        <dbReference type="SAM" id="MobiDB-lite"/>
    </source>
</evidence>
<protein>
    <submittedName>
        <fullName evidence="2 3">Uncharacterized protein</fullName>
    </submittedName>
</protein>
<reference evidence="2 4" key="1">
    <citation type="journal article" date="2011" name="Nature">
        <title>The Medicago genome provides insight into the evolution of rhizobial symbioses.</title>
        <authorList>
            <person name="Young N.D."/>
            <person name="Debelle F."/>
            <person name="Oldroyd G.E."/>
            <person name="Geurts R."/>
            <person name="Cannon S.B."/>
            <person name="Udvardi M.K."/>
            <person name="Benedito V.A."/>
            <person name="Mayer K.F."/>
            <person name="Gouzy J."/>
            <person name="Schoof H."/>
            <person name="Van de Peer Y."/>
            <person name="Proost S."/>
            <person name="Cook D.R."/>
            <person name="Meyers B.C."/>
            <person name="Spannagl M."/>
            <person name="Cheung F."/>
            <person name="De Mita S."/>
            <person name="Krishnakumar V."/>
            <person name="Gundlach H."/>
            <person name="Zhou S."/>
            <person name="Mudge J."/>
            <person name="Bharti A.K."/>
            <person name="Murray J.D."/>
            <person name="Naoumkina M.A."/>
            <person name="Rosen B."/>
            <person name="Silverstein K.A."/>
            <person name="Tang H."/>
            <person name="Rombauts S."/>
            <person name="Zhao P.X."/>
            <person name="Zhou P."/>
            <person name="Barbe V."/>
            <person name="Bardou P."/>
            <person name="Bechner M."/>
            <person name="Bellec A."/>
            <person name="Berger A."/>
            <person name="Berges H."/>
            <person name="Bidwell S."/>
            <person name="Bisseling T."/>
            <person name="Choisne N."/>
            <person name="Couloux A."/>
            <person name="Denny R."/>
            <person name="Deshpande S."/>
            <person name="Dai X."/>
            <person name="Doyle J.J."/>
            <person name="Dudez A.M."/>
            <person name="Farmer A.D."/>
            <person name="Fouteau S."/>
            <person name="Franken C."/>
            <person name="Gibelin C."/>
            <person name="Gish J."/>
            <person name="Goldstein S."/>
            <person name="Gonzalez A.J."/>
            <person name="Green P.J."/>
            <person name="Hallab A."/>
            <person name="Hartog M."/>
            <person name="Hua A."/>
            <person name="Humphray S.J."/>
            <person name="Jeong D.H."/>
            <person name="Jing Y."/>
            <person name="Jocker A."/>
            <person name="Kenton S.M."/>
            <person name="Kim D.J."/>
            <person name="Klee K."/>
            <person name="Lai H."/>
            <person name="Lang C."/>
            <person name="Lin S."/>
            <person name="Macmil S.L."/>
            <person name="Magdelenat G."/>
            <person name="Matthews L."/>
            <person name="McCorrison J."/>
            <person name="Monaghan E.L."/>
            <person name="Mun J.H."/>
            <person name="Najar F.Z."/>
            <person name="Nicholson C."/>
            <person name="Noirot C."/>
            <person name="O'Bleness M."/>
            <person name="Paule C.R."/>
            <person name="Poulain J."/>
            <person name="Prion F."/>
            <person name="Qin B."/>
            <person name="Qu C."/>
            <person name="Retzel E.F."/>
            <person name="Riddle C."/>
            <person name="Sallet E."/>
            <person name="Samain S."/>
            <person name="Samson N."/>
            <person name="Sanders I."/>
            <person name="Saurat O."/>
            <person name="Scarpelli C."/>
            <person name="Schiex T."/>
            <person name="Segurens B."/>
            <person name="Severin A.J."/>
            <person name="Sherrier D.J."/>
            <person name="Shi R."/>
            <person name="Sims S."/>
            <person name="Singer S.R."/>
            <person name="Sinharoy S."/>
            <person name="Sterck L."/>
            <person name="Viollet A."/>
            <person name="Wang B.B."/>
            <person name="Wang K."/>
            <person name="Wang M."/>
            <person name="Wang X."/>
            <person name="Warfsmann J."/>
            <person name="Weissenbach J."/>
            <person name="White D.D."/>
            <person name="White J.D."/>
            <person name="Wiley G.B."/>
            <person name="Wincker P."/>
            <person name="Xing Y."/>
            <person name="Yang L."/>
            <person name="Yao Z."/>
            <person name="Ying F."/>
            <person name="Zhai J."/>
            <person name="Zhou L."/>
            <person name="Zuber A."/>
            <person name="Denarie J."/>
            <person name="Dixon R.A."/>
            <person name="May G.D."/>
            <person name="Schwartz D.C."/>
            <person name="Rogers J."/>
            <person name="Quetier F."/>
            <person name="Town C.D."/>
            <person name="Roe B.A."/>
        </authorList>
    </citation>
    <scope>NUCLEOTIDE SEQUENCE [LARGE SCALE GENOMIC DNA]</scope>
    <source>
        <strain evidence="2">A17</strain>
        <strain evidence="3 4">cv. Jemalong A17</strain>
    </source>
</reference>
<dbReference type="AlphaFoldDB" id="G7L0G6"/>
<evidence type="ECO:0000313" key="4">
    <source>
        <dbReference type="Proteomes" id="UP000002051"/>
    </source>
</evidence>
<sequence length="92" mass="10352">MKEALLPVKFAAGSHLYGSPEGGALSAETENETGKSGARRERGGMRERERERERERKWRDREAKRERRERREWGGGGGGGGGGGEREGRRKR</sequence>